<name>A0AAW8ARD4_KLEPN</name>
<dbReference type="InterPro" id="IPR029055">
    <property type="entry name" value="Ntn_hydrolases_N"/>
</dbReference>
<reference evidence="2" key="1">
    <citation type="submission" date="2023-07" db="EMBL/GenBank/DDBJ databases">
        <authorList>
            <person name="Peng Z."/>
        </authorList>
    </citation>
    <scope>NUCLEOTIDE SEQUENCE</scope>
    <source>
        <strain evidence="2">KP219</strain>
    </source>
</reference>
<sequence length="74" mass="7501">MLGAGGSALDAAIAMQAVLGLVEPQSSGIVGGAFLVHWDGRQVQAFDGRETAPAAATPALFLKPDGQPLPMREA</sequence>
<dbReference type="Proteomes" id="UP001244490">
    <property type="component" value="Unassembled WGS sequence"/>
</dbReference>
<accession>A0AAW8ARD4</accession>
<evidence type="ECO:0000313" key="3">
    <source>
        <dbReference type="Proteomes" id="UP001244490"/>
    </source>
</evidence>
<comment type="caution">
    <text evidence="2">The sequence shown here is derived from an EMBL/GenBank/DDBJ whole genome shotgun (WGS) entry which is preliminary data.</text>
</comment>
<dbReference type="SUPFAM" id="SSF56235">
    <property type="entry name" value="N-terminal nucleophile aminohydrolases (Ntn hydrolases)"/>
    <property type="match status" value="1"/>
</dbReference>
<dbReference type="Pfam" id="PF01019">
    <property type="entry name" value="G_glu_transpept"/>
    <property type="match status" value="1"/>
</dbReference>
<comment type="similarity">
    <text evidence="1">Belongs to the gamma-glutamyltransferase family.</text>
</comment>
<proteinExistence type="inferred from homology"/>
<gene>
    <name evidence="2" type="ORF">Q6294_32670</name>
</gene>
<dbReference type="GO" id="GO:0103068">
    <property type="term" value="F:leukotriene C4 gamma-glutamyl transferase activity"/>
    <property type="evidence" value="ECO:0007669"/>
    <property type="project" value="UniProtKB-EC"/>
</dbReference>
<feature type="non-terminal residue" evidence="2">
    <location>
        <position position="74"/>
    </location>
</feature>
<dbReference type="InterPro" id="IPR051792">
    <property type="entry name" value="GGT_bact"/>
</dbReference>
<evidence type="ECO:0000313" key="2">
    <source>
        <dbReference type="EMBL" id="MDP0971697.1"/>
    </source>
</evidence>
<dbReference type="EC" id="2.3.2.2" evidence="2"/>
<dbReference type="AlphaFoldDB" id="A0AAW8ARD4"/>
<organism evidence="2 3">
    <name type="scientific">Klebsiella pneumoniae</name>
    <dbReference type="NCBI Taxonomy" id="573"/>
    <lineage>
        <taxon>Bacteria</taxon>
        <taxon>Pseudomonadati</taxon>
        <taxon>Pseudomonadota</taxon>
        <taxon>Gammaproteobacteria</taxon>
        <taxon>Enterobacterales</taxon>
        <taxon>Enterobacteriaceae</taxon>
        <taxon>Klebsiella/Raoultella group</taxon>
        <taxon>Klebsiella</taxon>
        <taxon>Klebsiella pneumoniae complex</taxon>
    </lineage>
</organism>
<dbReference type="RefSeq" id="WP_305202716.1">
    <property type="nucleotide sequence ID" value="NZ_JAUUIA010001104.1"/>
</dbReference>
<evidence type="ECO:0000256" key="1">
    <source>
        <dbReference type="ARBA" id="ARBA00009381"/>
    </source>
</evidence>
<dbReference type="PANTHER" id="PTHR43199">
    <property type="entry name" value="GLUTATHIONE HYDROLASE"/>
    <property type="match status" value="1"/>
</dbReference>
<dbReference type="PANTHER" id="PTHR43199:SF1">
    <property type="entry name" value="GLUTATHIONE HYDROLASE PROENZYME"/>
    <property type="match status" value="1"/>
</dbReference>
<dbReference type="EMBL" id="JAUUIA010001104">
    <property type="protein sequence ID" value="MDP0971697.1"/>
    <property type="molecule type" value="Genomic_DNA"/>
</dbReference>
<keyword evidence="2" id="KW-0808">Transferase</keyword>
<keyword evidence="2" id="KW-0012">Acyltransferase</keyword>
<protein>
    <submittedName>
        <fullName evidence="2">Gamma-glutamyltransferase</fullName>
        <ecNumber evidence="2">2.3.2.2</ecNumber>
    </submittedName>
</protein>